<dbReference type="OrthoDB" id="9775544at2"/>
<evidence type="ECO:0000259" key="7">
    <source>
        <dbReference type="Pfam" id="PF02687"/>
    </source>
</evidence>
<name>A0A255YV62_9SPHN</name>
<dbReference type="InterPro" id="IPR003838">
    <property type="entry name" value="ABC3_permease_C"/>
</dbReference>
<protein>
    <submittedName>
        <fullName evidence="8">ABC transporter permease</fullName>
    </submittedName>
</protein>
<feature type="transmembrane region" description="Helical" evidence="6">
    <location>
        <begin position="789"/>
        <end position="809"/>
    </location>
</feature>
<evidence type="ECO:0000256" key="3">
    <source>
        <dbReference type="ARBA" id="ARBA00022692"/>
    </source>
</evidence>
<evidence type="ECO:0000256" key="4">
    <source>
        <dbReference type="ARBA" id="ARBA00022989"/>
    </source>
</evidence>
<sequence>MSLSLRLALRELRGGLAGLRILAVCLVLGVAALAGVGSLASAINAGLAERGQDLLGGDVAVRLSGRFATADELATIRATGTVNEVVKLRGMAANASGGDAVLAEVKAVDDRWPLYGRVVIDGAAHIIPGTAAAQPALADKLNLKPGDRITLGQVSLRYLGPLVEEADRAADGFGFGPGLVIHRADLERAGLLGLGSLFTVDYRIKLPPGTSIEFARTRLEAAVKTGGGRVRDRSNGAPGTRNFVTQLGQFLTLVGLTALVVAGVGVAGGVSAYMGARTRTIATLKVLGADSATIRAVYLWQLALVSAGAVLIGLLIGAITPAAVGQFAADSLPVPPAPGPQWGALALAATYGSLVALAFALWPLGQGAAMPAARLLRSLTERRARPGLGTIATIAAAIILVLALTIIEAEQKLFVMGFLAGAIGLILLLWALAALVKWAATRAPRPGGTLARLALANLHRPGAPTRNLIVALGLGLTLFATLASIEGTLAAQINRTIPTRAPSFFVLDIPNDAKDRFATRVAATAPGAQTVIVPSLRGPVTAVNGVPAEKINAPEAWILRGDRGLSYAADLPASNSIVQGKWWPRDYAGPPLVSIDEDAARVLGLKIGDTITLSVLGVEITATIASTRKIDWQSLGFNFAILFAPGTLEAAPHGWMATVQVPTSAEPALQRAITREFPTASSIRVKDVIGQVQTLLGQLSAAIRAAASVTVAAGIAVLVGTIAAGARARTYDAVLLKLLGATRGQVVRATLAEYGAIAVIVAGLALVLGSAAGWFVITQVFNLEWTPDWPRVVITVVVGAIATIFLGLVGNWQALSARPAAVLRQL</sequence>
<dbReference type="InterPro" id="IPR038766">
    <property type="entry name" value="Membrane_comp_ABC_pdt"/>
</dbReference>
<feature type="transmembrane region" description="Helical" evidence="6">
    <location>
        <begin position="386"/>
        <end position="407"/>
    </location>
</feature>
<evidence type="ECO:0000256" key="1">
    <source>
        <dbReference type="ARBA" id="ARBA00004651"/>
    </source>
</evidence>
<feature type="domain" description="ABC3 transporter permease C-terminal" evidence="7">
    <location>
        <begin position="706"/>
        <end position="815"/>
    </location>
</feature>
<keyword evidence="9" id="KW-1185">Reference proteome</keyword>
<evidence type="ECO:0000256" key="6">
    <source>
        <dbReference type="SAM" id="Phobius"/>
    </source>
</evidence>
<feature type="transmembrane region" description="Helical" evidence="6">
    <location>
        <begin position="468"/>
        <end position="485"/>
    </location>
</feature>
<feature type="transmembrane region" description="Helical" evidence="6">
    <location>
        <begin position="250"/>
        <end position="276"/>
    </location>
</feature>
<keyword evidence="3 6" id="KW-0812">Transmembrane</keyword>
<keyword evidence="2" id="KW-1003">Cell membrane</keyword>
<feature type="transmembrane region" description="Helical" evidence="6">
    <location>
        <begin position="344"/>
        <end position="365"/>
    </location>
</feature>
<evidence type="ECO:0000313" key="8">
    <source>
        <dbReference type="EMBL" id="OYQ33061.1"/>
    </source>
</evidence>
<dbReference type="AlphaFoldDB" id="A0A255YV62"/>
<keyword evidence="5 6" id="KW-0472">Membrane</keyword>
<feature type="transmembrane region" description="Helical" evidence="6">
    <location>
        <begin position="21"/>
        <end position="43"/>
    </location>
</feature>
<feature type="transmembrane region" description="Helical" evidence="6">
    <location>
        <begin position="751"/>
        <end position="777"/>
    </location>
</feature>
<dbReference type="Pfam" id="PF02687">
    <property type="entry name" value="FtsX"/>
    <property type="match status" value="2"/>
</dbReference>
<accession>A0A255YV62</accession>
<feature type="domain" description="ABC3 transporter permease C-terminal" evidence="7">
    <location>
        <begin position="254"/>
        <end position="361"/>
    </location>
</feature>
<dbReference type="Proteomes" id="UP000216991">
    <property type="component" value="Unassembled WGS sequence"/>
</dbReference>
<dbReference type="GO" id="GO:0005886">
    <property type="term" value="C:plasma membrane"/>
    <property type="evidence" value="ECO:0007669"/>
    <property type="project" value="UniProtKB-SubCell"/>
</dbReference>
<comment type="caution">
    <text evidence="8">The sequence shown here is derived from an EMBL/GenBank/DDBJ whole genome shotgun (WGS) entry which is preliminary data.</text>
</comment>
<dbReference type="PANTHER" id="PTHR30287:SF1">
    <property type="entry name" value="INNER MEMBRANE PROTEIN"/>
    <property type="match status" value="1"/>
</dbReference>
<evidence type="ECO:0000256" key="2">
    <source>
        <dbReference type="ARBA" id="ARBA00022475"/>
    </source>
</evidence>
<dbReference type="PANTHER" id="PTHR30287">
    <property type="entry name" value="MEMBRANE COMPONENT OF PREDICTED ABC SUPERFAMILY METABOLITE UPTAKE TRANSPORTER"/>
    <property type="match status" value="1"/>
</dbReference>
<feature type="transmembrane region" description="Helical" evidence="6">
    <location>
        <begin position="297"/>
        <end position="324"/>
    </location>
</feature>
<feature type="transmembrane region" description="Helical" evidence="6">
    <location>
        <begin position="705"/>
        <end position="730"/>
    </location>
</feature>
<gene>
    <name evidence="8" type="ORF">CHU93_03410</name>
</gene>
<evidence type="ECO:0000313" key="9">
    <source>
        <dbReference type="Proteomes" id="UP000216991"/>
    </source>
</evidence>
<reference evidence="8 9" key="1">
    <citation type="submission" date="2017-07" db="EMBL/GenBank/DDBJ databases">
        <title>Sandarakinorhabdus cyanobacteriorum sp. nov., a novel bacterium isolated from cyanobacterial aggregates in a eutrophic lake.</title>
        <authorList>
            <person name="Cai H."/>
        </authorList>
    </citation>
    <scope>NUCLEOTIDE SEQUENCE [LARGE SCALE GENOMIC DNA]</scope>
    <source>
        <strain evidence="8 9">TH057</strain>
    </source>
</reference>
<comment type="subcellular location">
    <subcellularLocation>
        <location evidence="1">Cell membrane</location>
        <topology evidence="1">Multi-pass membrane protein</topology>
    </subcellularLocation>
</comment>
<organism evidence="8 9">
    <name type="scientific">Sandarakinorhabdus cyanobacteriorum</name>
    <dbReference type="NCBI Taxonomy" id="1981098"/>
    <lineage>
        <taxon>Bacteria</taxon>
        <taxon>Pseudomonadati</taxon>
        <taxon>Pseudomonadota</taxon>
        <taxon>Alphaproteobacteria</taxon>
        <taxon>Sphingomonadales</taxon>
        <taxon>Sphingosinicellaceae</taxon>
        <taxon>Sandarakinorhabdus</taxon>
    </lineage>
</organism>
<keyword evidence="4 6" id="KW-1133">Transmembrane helix</keyword>
<dbReference type="EMBL" id="NOXT01000078">
    <property type="protein sequence ID" value="OYQ33061.1"/>
    <property type="molecule type" value="Genomic_DNA"/>
</dbReference>
<feature type="transmembrane region" description="Helical" evidence="6">
    <location>
        <begin position="413"/>
        <end position="436"/>
    </location>
</feature>
<proteinExistence type="predicted"/>
<evidence type="ECO:0000256" key="5">
    <source>
        <dbReference type="ARBA" id="ARBA00023136"/>
    </source>
</evidence>